<dbReference type="AlphaFoldDB" id="A0AAD3MQS3"/>
<evidence type="ECO:0000256" key="11">
    <source>
        <dbReference type="RuleBase" id="RU004427"/>
    </source>
</evidence>
<comment type="PTM">
    <text evidence="11">Binds 1 heme group per subunit.</text>
</comment>
<comment type="subcellular location">
    <subcellularLocation>
        <location evidence="2">Mitochondrion intermembrane space</location>
    </subcellularLocation>
</comment>
<dbReference type="EMBL" id="BRZM01000031">
    <property type="protein sequence ID" value="GLD57875.1"/>
    <property type="molecule type" value="Genomic_DNA"/>
</dbReference>
<reference evidence="13" key="1">
    <citation type="submission" date="2022-08" db="EMBL/GenBank/DDBJ databases">
        <title>Genome sequencing of akame (Lates japonicus).</title>
        <authorList>
            <person name="Hashiguchi Y."/>
            <person name="Takahashi H."/>
        </authorList>
    </citation>
    <scope>NUCLEOTIDE SEQUENCE</scope>
    <source>
        <strain evidence="13">Kochi</strain>
    </source>
</reference>
<evidence type="ECO:0000256" key="6">
    <source>
        <dbReference type="ARBA" id="ARBA00022723"/>
    </source>
</evidence>
<evidence type="ECO:0000256" key="2">
    <source>
        <dbReference type="ARBA" id="ARBA00004569"/>
    </source>
</evidence>
<evidence type="ECO:0000256" key="5">
    <source>
        <dbReference type="ARBA" id="ARBA00022617"/>
    </source>
</evidence>
<proteinExistence type="inferred from homology"/>
<evidence type="ECO:0000313" key="14">
    <source>
        <dbReference type="Proteomes" id="UP001279410"/>
    </source>
</evidence>
<keyword evidence="5 9" id="KW-0349">Heme</keyword>
<dbReference type="GO" id="GO:0005758">
    <property type="term" value="C:mitochondrial intermembrane space"/>
    <property type="evidence" value="ECO:0007669"/>
    <property type="project" value="UniProtKB-SubCell"/>
</dbReference>
<keyword evidence="6 9" id="KW-0479">Metal-binding</keyword>
<dbReference type="InterPro" id="IPR002327">
    <property type="entry name" value="Cyt_c_1A/1B"/>
</dbReference>
<dbReference type="GO" id="GO:0009055">
    <property type="term" value="F:electron transfer activity"/>
    <property type="evidence" value="ECO:0007669"/>
    <property type="project" value="InterPro"/>
</dbReference>
<evidence type="ECO:0000256" key="3">
    <source>
        <dbReference type="ARBA" id="ARBA00006488"/>
    </source>
</evidence>
<organism evidence="13 14">
    <name type="scientific">Lates japonicus</name>
    <name type="common">Japanese lates</name>
    <dbReference type="NCBI Taxonomy" id="270547"/>
    <lineage>
        <taxon>Eukaryota</taxon>
        <taxon>Metazoa</taxon>
        <taxon>Chordata</taxon>
        <taxon>Craniata</taxon>
        <taxon>Vertebrata</taxon>
        <taxon>Euteleostomi</taxon>
        <taxon>Actinopterygii</taxon>
        <taxon>Neopterygii</taxon>
        <taxon>Teleostei</taxon>
        <taxon>Neoteleostei</taxon>
        <taxon>Acanthomorphata</taxon>
        <taxon>Carangaria</taxon>
        <taxon>Carangaria incertae sedis</taxon>
        <taxon>Centropomidae</taxon>
        <taxon>Lates</taxon>
    </lineage>
</organism>
<keyword evidence="11" id="KW-0679">Respiratory chain</keyword>
<feature type="domain" description="Cytochrome c" evidence="12">
    <location>
        <begin position="35"/>
        <end position="136"/>
    </location>
</feature>
<sequence>MTPPTPSGDCHGVPMSASDVIFIVKAHAHTLLVMGDIAKGKKTFVQKCSQCHTVEEGGRHKQGPNLWGLFGRKTGQAPGYSYTQANIDKGIVWDEETLDIYLKNPKKYIPGTKMIFSGLKKKRERQDIIAYLKDATNFKWKGK</sequence>
<keyword evidence="8 9" id="KW-0408">Iron</keyword>
<comment type="function">
    <text evidence="1 11">Electron carrier protein. The oxidized form of the cytochrome c heme group can accept an electron from the heme group of the cytochrome c1 subunit of cytochrome reductase. Cytochrome c then transfers this electron to the cytochrome oxidase complex, the final protein carrier in the mitochondrial electron-transport chain.</text>
</comment>
<dbReference type="PROSITE" id="PS51007">
    <property type="entry name" value="CYTC"/>
    <property type="match status" value="1"/>
</dbReference>
<comment type="caution">
    <text evidence="13">The sequence shown here is derived from an EMBL/GenBank/DDBJ whole genome shotgun (WGS) entry which is preliminary data.</text>
</comment>
<dbReference type="FunFam" id="1.10.760.10:FF:000001">
    <property type="entry name" value="Cytochrome c iso-1"/>
    <property type="match status" value="1"/>
</dbReference>
<evidence type="ECO:0000256" key="7">
    <source>
        <dbReference type="ARBA" id="ARBA00022982"/>
    </source>
</evidence>
<dbReference type="Proteomes" id="UP001279410">
    <property type="component" value="Unassembled WGS sequence"/>
</dbReference>
<keyword evidence="14" id="KW-1185">Reference proteome</keyword>
<dbReference type="PANTHER" id="PTHR11961">
    <property type="entry name" value="CYTOCHROME C"/>
    <property type="match status" value="1"/>
</dbReference>
<evidence type="ECO:0000313" key="13">
    <source>
        <dbReference type="EMBL" id="GLD57875.1"/>
    </source>
</evidence>
<dbReference type="SUPFAM" id="SSF46626">
    <property type="entry name" value="Cytochrome c"/>
    <property type="match status" value="1"/>
</dbReference>
<dbReference type="GO" id="GO:0020037">
    <property type="term" value="F:heme binding"/>
    <property type="evidence" value="ECO:0007669"/>
    <property type="project" value="InterPro"/>
</dbReference>
<evidence type="ECO:0000256" key="8">
    <source>
        <dbReference type="ARBA" id="ARBA00023004"/>
    </source>
</evidence>
<gene>
    <name evidence="13" type="ORF">AKAME5_001004200</name>
</gene>
<evidence type="ECO:0000259" key="12">
    <source>
        <dbReference type="PROSITE" id="PS51007"/>
    </source>
</evidence>
<evidence type="ECO:0000256" key="4">
    <source>
        <dbReference type="ARBA" id="ARBA00022448"/>
    </source>
</evidence>
<comment type="similarity">
    <text evidence="3 10">Belongs to the cytochrome c family.</text>
</comment>
<protein>
    <submittedName>
        <fullName evidence="13">Cytochrome c-a-like protein</fullName>
    </submittedName>
</protein>
<evidence type="ECO:0000256" key="10">
    <source>
        <dbReference type="RuleBase" id="RU004426"/>
    </source>
</evidence>
<keyword evidence="4 11" id="KW-0813">Transport</keyword>
<dbReference type="PRINTS" id="PR00604">
    <property type="entry name" value="CYTCHRMECIAB"/>
</dbReference>
<name>A0AAD3MQS3_LATJO</name>
<accession>A0AAD3MQS3</accession>
<dbReference type="InterPro" id="IPR036909">
    <property type="entry name" value="Cyt_c-like_dom_sf"/>
</dbReference>
<dbReference type="Gene3D" id="1.10.760.10">
    <property type="entry name" value="Cytochrome c-like domain"/>
    <property type="match status" value="1"/>
</dbReference>
<evidence type="ECO:0000256" key="9">
    <source>
        <dbReference type="PROSITE-ProRule" id="PRU00433"/>
    </source>
</evidence>
<dbReference type="InterPro" id="IPR009056">
    <property type="entry name" value="Cyt_c-like_dom"/>
</dbReference>
<keyword evidence="7 11" id="KW-0249">Electron transport</keyword>
<dbReference type="Pfam" id="PF00034">
    <property type="entry name" value="Cytochrom_C"/>
    <property type="match status" value="1"/>
</dbReference>
<evidence type="ECO:0000256" key="1">
    <source>
        <dbReference type="ARBA" id="ARBA00002555"/>
    </source>
</evidence>
<dbReference type="GO" id="GO:0046872">
    <property type="term" value="F:metal ion binding"/>
    <property type="evidence" value="ECO:0007669"/>
    <property type="project" value="UniProtKB-KW"/>
</dbReference>
<keyword evidence="11" id="KW-0496">Mitochondrion</keyword>